<comment type="caution">
    <text evidence="1">The sequence shown here is derived from an EMBL/GenBank/DDBJ whole genome shotgun (WGS) entry which is preliminary data.</text>
</comment>
<protein>
    <submittedName>
        <fullName evidence="1">Uncharacterized protein</fullName>
    </submittedName>
</protein>
<keyword evidence="2" id="KW-1185">Reference proteome</keyword>
<organism evidence="1 2">
    <name type="scientific">Streptomyces caelestis</name>
    <dbReference type="NCBI Taxonomy" id="36816"/>
    <lineage>
        <taxon>Bacteria</taxon>
        <taxon>Bacillati</taxon>
        <taxon>Actinomycetota</taxon>
        <taxon>Actinomycetes</taxon>
        <taxon>Kitasatosporales</taxon>
        <taxon>Streptomycetaceae</taxon>
        <taxon>Streptomyces</taxon>
    </lineage>
</organism>
<accession>A0A0N0S590</accession>
<dbReference type="AlphaFoldDB" id="A0A0N0S590"/>
<dbReference type="EMBL" id="LGCN01000215">
    <property type="protein sequence ID" value="KOT34847.1"/>
    <property type="molecule type" value="Genomic_DNA"/>
</dbReference>
<dbReference type="Proteomes" id="UP000037773">
    <property type="component" value="Unassembled WGS sequence"/>
</dbReference>
<evidence type="ECO:0000313" key="2">
    <source>
        <dbReference type="Proteomes" id="UP000037773"/>
    </source>
</evidence>
<gene>
    <name evidence="1" type="ORF">ADK41_25670</name>
</gene>
<evidence type="ECO:0000313" key="1">
    <source>
        <dbReference type="EMBL" id="KOT34847.1"/>
    </source>
</evidence>
<sequence length="62" mass="6304">MSAGFLRLVGAVAGGRTSGRFCGLPPVSVGSAGPVAGHRRNAVFQGRQCEALFGTDAEGWGR</sequence>
<reference evidence="1 2" key="1">
    <citation type="submission" date="2015-07" db="EMBL/GenBank/DDBJ databases">
        <authorList>
            <person name="Noorani M."/>
        </authorList>
    </citation>
    <scope>NUCLEOTIDE SEQUENCE [LARGE SCALE GENOMIC DNA]</scope>
    <source>
        <strain evidence="1 2">NRRL B-24567</strain>
    </source>
</reference>
<dbReference type="PATRIC" id="fig|36816.3.peg.5545"/>
<name>A0A0N0S590_9ACTN</name>
<proteinExistence type="predicted"/>